<dbReference type="InterPro" id="IPR000089">
    <property type="entry name" value="Biotin_lipoyl"/>
</dbReference>
<name>A0A0C9SBB0_AMBAM</name>
<sequence>RRLVFERCLLHLSLAREANSVHRADCALVSVGDKFKNFTMAAVRCIVQSAAQHSFYLKRGAFKSLQRYAGSSRCFTLSASSKAERRFSEKHEWVVVDGDVGTVGISQHAQEALGDVVYVQPPDIGTELTQHDECGAIESVKAASEIYTPVSGKVTEVNKALEDKPSLVNSSCYDEGWIFKLKVKNTDELKSLMDEKAYEEFLKSSA</sequence>
<dbReference type="NCBIfam" id="TIGR00527">
    <property type="entry name" value="gcvH"/>
    <property type="match status" value="1"/>
</dbReference>
<evidence type="ECO:0000313" key="7">
    <source>
        <dbReference type="EMBL" id="JAG89668.1"/>
    </source>
</evidence>
<evidence type="ECO:0000256" key="4">
    <source>
        <dbReference type="PIRSR" id="PIRSR617453-50"/>
    </source>
</evidence>
<dbReference type="EMBL" id="GBZX01003072">
    <property type="protein sequence ID" value="JAG89668.1"/>
    <property type="molecule type" value="mRNA"/>
</dbReference>
<evidence type="ECO:0000259" key="6">
    <source>
        <dbReference type="PROSITE" id="PS50968"/>
    </source>
</evidence>
<dbReference type="InterPro" id="IPR033753">
    <property type="entry name" value="GCV_H/Fam206"/>
</dbReference>
<comment type="subunit">
    <text evidence="5">The glycine cleavage system is composed of four proteins: P, T, L and H.</text>
</comment>
<dbReference type="SUPFAM" id="SSF51230">
    <property type="entry name" value="Single hybrid motif"/>
    <property type="match status" value="1"/>
</dbReference>
<feature type="domain" description="Lipoyl-binding" evidence="6">
    <location>
        <begin position="100"/>
        <end position="182"/>
    </location>
</feature>
<dbReference type="GO" id="GO:0009249">
    <property type="term" value="P:protein lipoylation"/>
    <property type="evidence" value="ECO:0007669"/>
    <property type="project" value="TreeGrafter"/>
</dbReference>
<dbReference type="GO" id="GO:0019464">
    <property type="term" value="P:glycine decarboxylation via glycine cleavage system"/>
    <property type="evidence" value="ECO:0007669"/>
    <property type="project" value="UniProtKB-UniRule"/>
</dbReference>
<proteinExistence type="evidence at transcript level"/>
<dbReference type="Gene3D" id="2.40.50.100">
    <property type="match status" value="1"/>
</dbReference>
<dbReference type="InterPro" id="IPR011053">
    <property type="entry name" value="Single_hybrid_motif"/>
</dbReference>
<dbReference type="GO" id="GO:0005739">
    <property type="term" value="C:mitochondrion"/>
    <property type="evidence" value="ECO:0007669"/>
    <property type="project" value="UniProtKB-SubCell"/>
</dbReference>
<dbReference type="InterPro" id="IPR002930">
    <property type="entry name" value="GCV_H"/>
</dbReference>
<dbReference type="PANTHER" id="PTHR11715">
    <property type="entry name" value="GLYCINE CLEAVAGE SYSTEM H PROTEIN"/>
    <property type="match status" value="1"/>
</dbReference>
<keyword evidence="5" id="KW-0496">Mitochondrion</keyword>
<protein>
    <recommendedName>
        <fullName evidence="5">Glycine cleavage system H protein</fullName>
    </recommendedName>
</protein>
<evidence type="ECO:0000256" key="5">
    <source>
        <dbReference type="RuleBase" id="RU364055"/>
    </source>
</evidence>
<comment type="function">
    <text evidence="5">The H protein shuttles the methylamine group of glycine from the P protein to the T protein.</text>
</comment>
<dbReference type="HAMAP" id="MF_00272">
    <property type="entry name" value="GcvH"/>
    <property type="match status" value="1"/>
</dbReference>
<dbReference type="NCBIfam" id="NF002270">
    <property type="entry name" value="PRK01202.1"/>
    <property type="match status" value="1"/>
</dbReference>
<dbReference type="Pfam" id="PF01597">
    <property type="entry name" value="GCV_H"/>
    <property type="match status" value="1"/>
</dbReference>
<accession>A0A0C9SBB0</accession>
<organism evidence="7">
    <name type="scientific">Amblyomma americanum</name>
    <name type="common">Lone star tick</name>
    <dbReference type="NCBI Taxonomy" id="6943"/>
    <lineage>
        <taxon>Eukaryota</taxon>
        <taxon>Metazoa</taxon>
        <taxon>Ecdysozoa</taxon>
        <taxon>Arthropoda</taxon>
        <taxon>Chelicerata</taxon>
        <taxon>Arachnida</taxon>
        <taxon>Acari</taxon>
        <taxon>Parasitiformes</taxon>
        <taxon>Ixodida</taxon>
        <taxon>Ixodoidea</taxon>
        <taxon>Ixodidae</taxon>
        <taxon>Amblyomminae</taxon>
        <taxon>Amblyomma</taxon>
    </lineage>
</organism>
<dbReference type="CDD" id="cd06848">
    <property type="entry name" value="GCS_H"/>
    <property type="match status" value="1"/>
</dbReference>
<dbReference type="PANTHER" id="PTHR11715:SF3">
    <property type="entry name" value="GLYCINE CLEAVAGE SYSTEM H PROTEIN-RELATED"/>
    <property type="match status" value="1"/>
</dbReference>
<dbReference type="GO" id="GO:0005960">
    <property type="term" value="C:glycine cleavage complex"/>
    <property type="evidence" value="ECO:0007669"/>
    <property type="project" value="UniProtKB-UniRule"/>
</dbReference>
<evidence type="ECO:0000256" key="3">
    <source>
        <dbReference type="ARBA" id="ARBA00022946"/>
    </source>
</evidence>
<comment type="subcellular location">
    <subcellularLocation>
        <location evidence="5">Mitochondrion</location>
    </subcellularLocation>
</comment>
<comment type="cofactor">
    <cofactor evidence="5">
        <name>(R)-lipoate</name>
        <dbReference type="ChEBI" id="CHEBI:83088"/>
    </cofactor>
    <text evidence="5">Binds 1 lipoyl cofactor covalently.</text>
</comment>
<dbReference type="PROSITE" id="PS50968">
    <property type="entry name" value="BIOTINYL_LIPOYL"/>
    <property type="match status" value="1"/>
</dbReference>
<comment type="similarity">
    <text evidence="1 5">Belongs to the GcvH family.</text>
</comment>
<dbReference type="PROSITE" id="PS00189">
    <property type="entry name" value="LIPOYL"/>
    <property type="match status" value="1"/>
</dbReference>
<reference evidence="7" key="1">
    <citation type="journal article" date="2015" name="PLoS ONE">
        <title>An Insight into the Sialome of the Lone Star Tick, Amblyomma americanum, with a Glimpse on Its Time Dependent Gene Expression.</title>
        <authorList>
            <person name="Karim S."/>
            <person name="Ribeiro J.M."/>
        </authorList>
    </citation>
    <scope>NUCLEOTIDE SEQUENCE</scope>
    <source>
        <tissue evidence="7">Salivary gland</tissue>
    </source>
</reference>
<feature type="non-terminal residue" evidence="7">
    <location>
        <position position="1"/>
    </location>
</feature>
<evidence type="ECO:0000256" key="2">
    <source>
        <dbReference type="ARBA" id="ARBA00022823"/>
    </source>
</evidence>
<feature type="modified residue" description="N6-lipoyllysine" evidence="4">
    <location>
        <position position="141"/>
    </location>
</feature>
<keyword evidence="3 5" id="KW-0809">Transit peptide</keyword>
<dbReference type="InterPro" id="IPR017453">
    <property type="entry name" value="GCV_H_sub"/>
</dbReference>
<dbReference type="InterPro" id="IPR003016">
    <property type="entry name" value="2-oxoA_DH_lipoyl-BS"/>
</dbReference>
<evidence type="ECO:0000256" key="1">
    <source>
        <dbReference type="ARBA" id="ARBA00009249"/>
    </source>
</evidence>
<dbReference type="AlphaFoldDB" id="A0A0C9SBB0"/>
<keyword evidence="2 4" id="KW-0450">Lipoyl</keyword>